<evidence type="ECO:0008006" key="4">
    <source>
        <dbReference type="Google" id="ProtNLM"/>
    </source>
</evidence>
<reference evidence="2 3" key="2">
    <citation type="submission" date="2020-01" db="EMBL/GenBank/DDBJ databases">
        <title>Clostridiaceae sp. nov. isolated from the gut of human by culturomics.</title>
        <authorList>
            <person name="Chang Y."/>
        </authorList>
    </citation>
    <scope>NUCLEOTIDE SEQUENCE [LARGE SCALE GENOMIC DNA]</scope>
    <source>
        <strain evidence="2 3">DONG20-135</strain>
    </source>
</reference>
<dbReference type="RefSeq" id="WP_160624221.1">
    <property type="nucleotide sequence ID" value="NZ_WUUQ01000001.1"/>
</dbReference>
<keyword evidence="1" id="KW-0732">Signal</keyword>
<dbReference type="Proteomes" id="UP000434036">
    <property type="component" value="Unassembled WGS sequence"/>
</dbReference>
<dbReference type="AlphaFoldDB" id="A0A6N8U3C7"/>
<feature type="signal peptide" evidence="1">
    <location>
        <begin position="1"/>
        <end position="22"/>
    </location>
</feature>
<gene>
    <name evidence="2" type="ORF">GSF08_02100</name>
</gene>
<proteinExistence type="predicted"/>
<sequence>MKKLLPALCCLFMLVTLVGCHGEDNEYNAMQTVNDYLTKLSKLDLKGAAEITGEVYDEDNFAASGYTADDLKKLMFSNLKYAIRGESYDSSKHRAAVKVNITNSDYQSILQAAQAAVIADPNNIGLDSATLNGLVMKKAKKLLKDADKRTQTVTVLLEKGEDGTFRIIEDNAAFHYAITGQDQPDDE</sequence>
<feature type="chain" id="PRO_5026796213" description="DUF5105 domain-containing protein" evidence="1">
    <location>
        <begin position="23"/>
        <end position="187"/>
    </location>
</feature>
<organism evidence="2 3">
    <name type="scientific">Copranaerobaculum intestinale</name>
    <dbReference type="NCBI Taxonomy" id="2692629"/>
    <lineage>
        <taxon>Bacteria</taxon>
        <taxon>Bacillati</taxon>
        <taxon>Bacillota</taxon>
        <taxon>Erysipelotrichia</taxon>
        <taxon>Erysipelotrichales</taxon>
        <taxon>Erysipelotrichaceae</taxon>
        <taxon>Copranaerobaculum</taxon>
    </lineage>
</organism>
<keyword evidence="3" id="KW-1185">Reference proteome</keyword>
<name>A0A6N8U3C7_9FIRM</name>
<evidence type="ECO:0000256" key="1">
    <source>
        <dbReference type="SAM" id="SignalP"/>
    </source>
</evidence>
<comment type="caution">
    <text evidence="2">The sequence shown here is derived from an EMBL/GenBank/DDBJ whole genome shotgun (WGS) entry which is preliminary data.</text>
</comment>
<accession>A0A6N8U3C7</accession>
<protein>
    <recommendedName>
        <fullName evidence="4">DUF5105 domain-containing protein</fullName>
    </recommendedName>
</protein>
<dbReference type="EMBL" id="WUUQ01000001">
    <property type="protein sequence ID" value="MXQ72738.1"/>
    <property type="molecule type" value="Genomic_DNA"/>
</dbReference>
<evidence type="ECO:0000313" key="3">
    <source>
        <dbReference type="Proteomes" id="UP000434036"/>
    </source>
</evidence>
<reference evidence="2 3" key="1">
    <citation type="submission" date="2019-12" db="EMBL/GenBank/DDBJ databases">
        <authorList>
            <person name="Yang R."/>
        </authorList>
    </citation>
    <scope>NUCLEOTIDE SEQUENCE [LARGE SCALE GENOMIC DNA]</scope>
    <source>
        <strain evidence="2 3">DONG20-135</strain>
    </source>
</reference>
<evidence type="ECO:0000313" key="2">
    <source>
        <dbReference type="EMBL" id="MXQ72738.1"/>
    </source>
</evidence>
<dbReference type="PROSITE" id="PS51257">
    <property type="entry name" value="PROKAR_LIPOPROTEIN"/>
    <property type="match status" value="1"/>
</dbReference>